<keyword evidence="1" id="KW-1133">Transmembrane helix</keyword>
<dbReference type="PANTHER" id="PTHR34473:SF3">
    <property type="entry name" value="TRANSMEMBRANE PROTEIN-RELATED"/>
    <property type="match status" value="1"/>
</dbReference>
<dbReference type="InterPro" id="IPR005182">
    <property type="entry name" value="YdbS-like_PH"/>
</dbReference>
<dbReference type="AlphaFoldDB" id="A0A368ZM02"/>
<feature type="domain" description="YdbS-like PH" evidence="2">
    <location>
        <begin position="90"/>
        <end position="160"/>
    </location>
</feature>
<keyword evidence="4" id="KW-1185">Reference proteome</keyword>
<accession>A0A368ZM02</accession>
<protein>
    <recommendedName>
        <fullName evidence="2">YdbS-like PH domain-containing protein</fullName>
    </recommendedName>
</protein>
<dbReference type="EMBL" id="QPJO01000002">
    <property type="protein sequence ID" value="RCW92645.1"/>
    <property type="molecule type" value="Genomic_DNA"/>
</dbReference>
<dbReference type="OrthoDB" id="1524472at2"/>
<evidence type="ECO:0000313" key="3">
    <source>
        <dbReference type="EMBL" id="RCW92645.1"/>
    </source>
</evidence>
<dbReference type="Proteomes" id="UP000253436">
    <property type="component" value="Unassembled WGS sequence"/>
</dbReference>
<feature type="transmembrane region" description="Helical" evidence="1">
    <location>
        <begin position="37"/>
        <end position="54"/>
    </location>
</feature>
<dbReference type="PANTHER" id="PTHR34473">
    <property type="entry name" value="UPF0699 TRANSMEMBRANE PROTEIN YDBS"/>
    <property type="match status" value="1"/>
</dbReference>
<gene>
    <name evidence="3" type="ORF">DFQ08_102677</name>
</gene>
<feature type="transmembrane region" description="Helical" evidence="1">
    <location>
        <begin position="66"/>
        <end position="87"/>
    </location>
</feature>
<keyword evidence="1" id="KW-0472">Membrane</keyword>
<organism evidence="3 4">
    <name type="scientific">Winogradskyella arenosi</name>
    <dbReference type="NCBI Taxonomy" id="533325"/>
    <lineage>
        <taxon>Bacteria</taxon>
        <taxon>Pseudomonadati</taxon>
        <taxon>Bacteroidota</taxon>
        <taxon>Flavobacteriia</taxon>
        <taxon>Flavobacteriales</taxon>
        <taxon>Flavobacteriaceae</taxon>
        <taxon>Winogradskyella</taxon>
    </lineage>
</organism>
<evidence type="ECO:0000256" key="1">
    <source>
        <dbReference type="SAM" id="Phobius"/>
    </source>
</evidence>
<dbReference type="Pfam" id="PF03703">
    <property type="entry name" value="bPH_2"/>
    <property type="match status" value="1"/>
</dbReference>
<proteinExistence type="predicted"/>
<name>A0A368ZM02_9FLAO</name>
<evidence type="ECO:0000313" key="4">
    <source>
        <dbReference type="Proteomes" id="UP000253436"/>
    </source>
</evidence>
<comment type="caution">
    <text evidence="3">The sequence shown here is derived from an EMBL/GenBank/DDBJ whole genome shotgun (WGS) entry which is preliminary data.</text>
</comment>
<keyword evidence="1" id="KW-0812">Transmembrane</keyword>
<evidence type="ECO:0000259" key="2">
    <source>
        <dbReference type="Pfam" id="PF03703"/>
    </source>
</evidence>
<reference evidence="3 4" key="1">
    <citation type="submission" date="2018-07" db="EMBL/GenBank/DDBJ databases">
        <title>Genomic Encyclopedia of Type Strains, Phase III (KMG-III): the genomes of soil and plant-associated and newly described type strains.</title>
        <authorList>
            <person name="Whitman W."/>
        </authorList>
    </citation>
    <scope>NUCLEOTIDE SEQUENCE [LARGE SCALE GENOMIC DNA]</scope>
    <source>
        <strain evidence="3 4">CECT 7958</strain>
    </source>
</reference>
<dbReference type="RefSeq" id="WP_114309484.1">
    <property type="nucleotide sequence ID" value="NZ_QPJO01000002.1"/>
</dbReference>
<sequence length="174" mass="19640">MTFINSQIQTEDLPRVEDVILKPISKAYLKIIALNKLLIYTVLIGLVFLGKYLIENKEAHLPISIWYVLVAVVLFCVLNFLVSFLAFQKRKYALRTHDVIYAKGLLVHNKVTVPISRIQHVEESRSWLARYFGLATLKIYTAGESGSDLSISGLPHLEATQIKEVISAKINGDN</sequence>